<protein>
    <submittedName>
        <fullName evidence="3">Uncharacterized protein</fullName>
    </submittedName>
</protein>
<proteinExistence type="predicted"/>
<reference evidence="3 4" key="1">
    <citation type="submission" date="2018-09" db="EMBL/GenBank/DDBJ databases">
        <title>Genome sequencing of strain 6GH32-13.</title>
        <authorList>
            <person name="Weon H.-Y."/>
            <person name="Heo J."/>
            <person name="Kwon S.-W."/>
        </authorList>
    </citation>
    <scope>NUCLEOTIDE SEQUENCE [LARGE SCALE GENOMIC DNA]</scope>
    <source>
        <strain evidence="3 4">5GH32-13</strain>
    </source>
</reference>
<feature type="transmembrane region" description="Helical" evidence="2">
    <location>
        <begin position="15"/>
        <end position="37"/>
    </location>
</feature>
<evidence type="ECO:0000256" key="2">
    <source>
        <dbReference type="SAM" id="Phobius"/>
    </source>
</evidence>
<name>A0A3B7MYW7_9BACT</name>
<organism evidence="3 4">
    <name type="scientific">Paraflavitalea soli</name>
    <dbReference type="NCBI Taxonomy" id="2315862"/>
    <lineage>
        <taxon>Bacteria</taxon>
        <taxon>Pseudomonadati</taxon>
        <taxon>Bacteroidota</taxon>
        <taxon>Chitinophagia</taxon>
        <taxon>Chitinophagales</taxon>
        <taxon>Chitinophagaceae</taxon>
        <taxon>Paraflavitalea</taxon>
    </lineage>
</organism>
<evidence type="ECO:0000313" key="3">
    <source>
        <dbReference type="EMBL" id="AXY78266.1"/>
    </source>
</evidence>
<keyword evidence="2" id="KW-0472">Membrane</keyword>
<gene>
    <name evidence="3" type="ORF">D3H65_31600</name>
</gene>
<dbReference type="EMBL" id="CP032157">
    <property type="protein sequence ID" value="AXY78266.1"/>
    <property type="molecule type" value="Genomic_DNA"/>
</dbReference>
<dbReference type="OrthoDB" id="622461at2"/>
<sequence length="465" mass="53176">MSLLLLVSLYEFRQFLQIVLWIAVPATLIAVALTIFLHYRRKKRQGGLELALHDENGWSETILRNPASSALLQTAGGDHPEALPDWLASANPDNTPLLKKYEHEVRRYRENYAILEQDFRELEERYTDLRNKAYHTDKEGDISLVAQLQKEILTYKEKISRLQHAAVVHDGAGDDEAAKMQQYHAQQIEDQAIQYKQENEHLADQLQQVQQLLQQLQEENNRLQLLVIAGNTAAVAVEHGNDERIQALQQLLAQTESERKALKEQLAEQEYLPDVLEEKRVHIDFLQRQLEQRIKNYHVLEQQAGDSAAQLQHMQISMNEFDQQIQRLTGELKAQQQQAAESQAALRHSREEGLQQQQIILTKTGHIEQLEENIKELKEQQGLFQTEIAEQQQSVQSLQQHLANEHQKAAALETKLELSSQLLLRIYAELAKSLGNHALVNTSAQAEIAAANGEINEPFQLQASL</sequence>
<evidence type="ECO:0000256" key="1">
    <source>
        <dbReference type="SAM" id="Coils"/>
    </source>
</evidence>
<dbReference type="KEGG" id="pseg:D3H65_31600"/>
<accession>A0A3B7MYW7</accession>
<dbReference type="RefSeq" id="WP_119054138.1">
    <property type="nucleotide sequence ID" value="NZ_CP032157.1"/>
</dbReference>
<dbReference type="Proteomes" id="UP000263900">
    <property type="component" value="Chromosome"/>
</dbReference>
<feature type="coiled-coil region" evidence="1">
    <location>
        <begin position="98"/>
        <end position="415"/>
    </location>
</feature>
<keyword evidence="4" id="KW-1185">Reference proteome</keyword>
<keyword evidence="1" id="KW-0175">Coiled coil</keyword>
<evidence type="ECO:0000313" key="4">
    <source>
        <dbReference type="Proteomes" id="UP000263900"/>
    </source>
</evidence>
<keyword evidence="2" id="KW-1133">Transmembrane helix</keyword>
<keyword evidence="2" id="KW-0812">Transmembrane</keyword>
<dbReference type="AlphaFoldDB" id="A0A3B7MYW7"/>